<keyword evidence="3 6" id="KW-1133">Transmembrane helix</keyword>
<dbReference type="OrthoDB" id="271506at2759"/>
<dbReference type="EMBL" id="CP001576">
    <property type="protein sequence ID" value="ACO70024.1"/>
    <property type="molecule type" value="Genomic_DNA"/>
</dbReference>
<evidence type="ECO:0000256" key="5">
    <source>
        <dbReference type="SAM" id="MobiDB-lite"/>
    </source>
</evidence>
<dbReference type="GeneID" id="8246775"/>
<proteinExistence type="predicted"/>
<gene>
    <name evidence="7" type="ORF">MICPUN_109030</name>
</gene>
<keyword evidence="2 6" id="KW-0812">Transmembrane</keyword>
<dbReference type="SMART" id="SM00679">
    <property type="entry name" value="CTNS"/>
    <property type="match status" value="2"/>
</dbReference>
<dbReference type="Proteomes" id="UP000002009">
    <property type="component" value="Chromosome 10"/>
</dbReference>
<evidence type="ECO:0000313" key="8">
    <source>
        <dbReference type="Proteomes" id="UP000002009"/>
    </source>
</evidence>
<evidence type="ECO:0000313" key="7">
    <source>
        <dbReference type="EMBL" id="ACO70024.1"/>
    </source>
</evidence>
<evidence type="ECO:0000256" key="1">
    <source>
        <dbReference type="ARBA" id="ARBA00004141"/>
    </source>
</evidence>
<dbReference type="GO" id="GO:0016020">
    <property type="term" value="C:membrane"/>
    <property type="evidence" value="ECO:0007669"/>
    <property type="project" value="UniProtKB-SubCell"/>
</dbReference>
<feature type="transmembrane region" description="Helical" evidence="6">
    <location>
        <begin position="148"/>
        <end position="169"/>
    </location>
</feature>
<evidence type="ECO:0000256" key="3">
    <source>
        <dbReference type="ARBA" id="ARBA00022989"/>
    </source>
</evidence>
<feature type="compositionally biased region" description="Gly residues" evidence="5">
    <location>
        <begin position="316"/>
        <end position="330"/>
    </location>
</feature>
<dbReference type="RefSeq" id="XP_002508766.1">
    <property type="nucleotide sequence ID" value="XM_002508720.1"/>
</dbReference>
<protein>
    <submittedName>
        <fullName evidence="7">Uncharacterized protein</fullName>
    </submittedName>
</protein>
<reference evidence="7 8" key="1">
    <citation type="journal article" date="2009" name="Science">
        <title>Green evolution and dynamic adaptations revealed by genomes of the marine picoeukaryotes Micromonas.</title>
        <authorList>
            <person name="Worden A.Z."/>
            <person name="Lee J.H."/>
            <person name="Mock T."/>
            <person name="Rouze P."/>
            <person name="Simmons M.P."/>
            <person name="Aerts A.L."/>
            <person name="Allen A.E."/>
            <person name="Cuvelier M.L."/>
            <person name="Derelle E."/>
            <person name="Everett M.V."/>
            <person name="Foulon E."/>
            <person name="Grimwood J."/>
            <person name="Gundlach H."/>
            <person name="Henrissat B."/>
            <person name="Napoli C."/>
            <person name="McDonald S.M."/>
            <person name="Parker M.S."/>
            <person name="Rombauts S."/>
            <person name="Salamov A."/>
            <person name="Von Dassow P."/>
            <person name="Badger J.H."/>
            <person name="Coutinho P.M."/>
            <person name="Demir E."/>
            <person name="Dubchak I."/>
            <person name="Gentemann C."/>
            <person name="Eikrem W."/>
            <person name="Gready J.E."/>
            <person name="John U."/>
            <person name="Lanier W."/>
            <person name="Lindquist E.A."/>
            <person name="Lucas S."/>
            <person name="Mayer K.F."/>
            <person name="Moreau H."/>
            <person name="Not F."/>
            <person name="Otillar R."/>
            <person name="Panaud O."/>
            <person name="Pangilinan J."/>
            <person name="Paulsen I."/>
            <person name="Piegu B."/>
            <person name="Poliakov A."/>
            <person name="Robbens S."/>
            <person name="Schmutz J."/>
            <person name="Toulza E."/>
            <person name="Wyss T."/>
            <person name="Zelensky A."/>
            <person name="Zhou K."/>
            <person name="Armbrust E.V."/>
            <person name="Bhattacharya D."/>
            <person name="Goodenough U.W."/>
            <person name="Van de Peer Y."/>
            <person name="Grigoriev I.V."/>
        </authorList>
    </citation>
    <scope>NUCLEOTIDE SEQUENCE [LARGE SCALE GENOMIC DNA]</scope>
    <source>
        <strain evidence="8">RCC299 / NOUM17</strain>
    </source>
</reference>
<sequence length="357" mass="39631">MVDLDPEVSSGYTCLNELENPGAGATALGVFSILFSTCVGIPQAYKIWRLKSSRGVSFLTLGLGNIGSFLYVLNLVILHYNQITLSLSRDFTFWVSAQRSLTFVWVELFNALSMLCIYPIASLYVVDEPCPVKIPSLGINTVYSMRDAVYYGFLVQVGVVFVAWLPAVFVFSVDGRCEPLALYGNFVGFLVGLIIVVKFLPQLRESWYARGSYSLSYLTYGVDAAAGIVAWAQKVFVTNERVSSWLPPLFLHALEIFVLCLNFYHDRAGHQDMSRRHGPGHDAHRRRASGDERDDDPEARYHHPGRGTAAPLGYVDDGGYGAGRGTGGGGRDWDTQRLLRPLSPSGMRRQRSFTDFL</sequence>
<keyword evidence="8" id="KW-1185">Reference proteome</keyword>
<feature type="transmembrane region" description="Helical" evidence="6">
    <location>
        <begin position="100"/>
        <end position="127"/>
    </location>
</feature>
<dbReference type="InterPro" id="IPR006603">
    <property type="entry name" value="PQ-loop_rpt"/>
</dbReference>
<evidence type="ECO:0000256" key="4">
    <source>
        <dbReference type="ARBA" id="ARBA00023136"/>
    </source>
</evidence>
<feature type="compositionally biased region" description="Basic and acidic residues" evidence="5">
    <location>
        <begin position="272"/>
        <end position="282"/>
    </location>
</feature>
<dbReference type="AlphaFoldDB" id="C1FH31"/>
<feature type="transmembrane region" description="Helical" evidence="6">
    <location>
        <begin position="212"/>
        <end position="233"/>
    </location>
</feature>
<feature type="transmembrane region" description="Helical" evidence="6">
    <location>
        <begin position="181"/>
        <end position="200"/>
    </location>
</feature>
<feature type="region of interest" description="Disordered" evidence="5">
    <location>
        <begin position="272"/>
        <end position="357"/>
    </location>
</feature>
<dbReference type="Pfam" id="PF04193">
    <property type="entry name" value="PQ-loop"/>
    <property type="match status" value="1"/>
</dbReference>
<feature type="transmembrane region" description="Helical" evidence="6">
    <location>
        <begin position="57"/>
        <end position="80"/>
    </location>
</feature>
<dbReference type="Gene3D" id="1.20.1280.290">
    <property type="match status" value="1"/>
</dbReference>
<dbReference type="OMA" id="AGECAPM"/>
<organism evidence="7 8">
    <name type="scientific">Micromonas commoda (strain RCC299 / NOUM17 / CCMP2709)</name>
    <name type="common">Picoplanktonic green alga</name>
    <dbReference type="NCBI Taxonomy" id="296587"/>
    <lineage>
        <taxon>Eukaryota</taxon>
        <taxon>Viridiplantae</taxon>
        <taxon>Chlorophyta</taxon>
        <taxon>Mamiellophyceae</taxon>
        <taxon>Mamiellales</taxon>
        <taxon>Mamiellaceae</taxon>
        <taxon>Micromonas</taxon>
    </lineage>
</organism>
<name>C1FH31_MICCC</name>
<comment type="subcellular location">
    <subcellularLocation>
        <location evidence="1">Membrane</location>
        <topology evidence="1">Multi-pass membrane protein</topology>
    </subcellularLocation>
</comment>
<dbReference type="InParanoid" id="C1FH31"/>
<dbReference type="KEGG" id="mis:MICPUN_109030"/>
<feature type="transmembrane region" description="Helical" evidence="6">
    <location>
        <begin position="25"/>
        <end position="45"/>
    </location>
</feature>
<feature type="transmembrane region" description="Helical" evidence="6">
    <location>
        <begin position="245"/>
        <end position="264"/>
    </location>
</feature>
<evidence type="ECO:0000256" key="6">
    <source>
        <dbReference type="SAM" id="Phobius"/>
    </source>
</evidence>
<keyword evidence="4 6" id="KW-0472">Membrane</keyword>
<accession>C1FH31</accession>
<evidence type="ECO:0000256" key="2">
    <source>
        <dbReference type="ARBA" id="ARBA00022692"/>
    </source>
</evidence>